<evidence type="ECO:0000256" key="2">
    <source>
        <dbReference type="ARBA" id="ARBA00022857"/>
    </source>
</evidence>
<dbReference type="Gene3D" id="3.40.50.720">
    <property type="entry name" value="NAD(P)-binding Rossmann-like Domain"/>
    <property type="match status" value="1"/>
</dbReference>
<dbReference type="PRINTS" id="PR00081">
    <property type="entry name" value="GDHRDH"/>
</dbReference>
<dbReference type="Pfam" id="PF00106">
    <property type="entry name" value="adh_short"/>
    <property type="match status" value="1"/>
</dbReference>
<sequence>MGSASSKNFNPATDIGDLSGKVILVTGGNSGIGYTTIQHLARRGAKVYMAGRNQERGKAAIDRLKKEGLEPGNGEVVWLELELSDPRKAKSAAEEFRKVEKRLDVLVNNAALIFVPHRIPEDGIQDVMMVNHVGHFVFTNTLLPLLKETAKETGSDVRIVNVSSDIVQVYGSGLRFRNREDFNDDHAKAWSPAMARHARSKVANVLFTKELQRRLDEEGAPIIVLSLHPGTINTEGTMGVATWNGGVIGAIFAWFSEHFFTTPTNGAYNSVFAASAPVVRANPEKYKGAYLRPIGVISTPGKDGVKTDLAKELWRTTEELLKEIGVEL</sequence>
<evidence type="ECO:0000313" key="5">
    <source>
        <dbReference type="Proteomes" id="UP001212997"/>
    </source>
</evidence>
<comment type="similarity">
    <text evidence="1">Belongs to the short-chain dehydrogenases/reductases (SDR) family.</text>
</comment>
<accession>A0AAD5YJM8</accession>
<keyword evidence="3" id="KW-0560">Oxidoreductase</keyword>
<dbReference type="InterPro" id="IPR002347">
    <property type="entry name" value="SDR_fam"/>
</dbReference>
<proteinExistence type="inferred from homology"/>
<keyword evidence="5" id="KW-1185">Reference proteome</keyword>
<evidence type="ECO:0000256" key="3">
    <source>
        <dbReference type="ARBA" id="ARBA00023002"/>
    </source>
</evidence>
<keyword evidence="2" id="KW-0521">NADP</keyword>
<dbReference type="GO" id="GO:0016491">
    <property type="term" value="F:oxidoreductase activity"/>
    <property type="evidence" value="ECO:0007669"/>
    <property type="project" value="UniProtKB-KW"/>
</dbReference>
<dbReference type="EMBL" id="JANAWD010000002">
    <property type="protein sequence ID" value="KAJ3492204.1"/>
    <property type="molecule type" value="Genomic_DNA"/>
</dbReference>
<comment type="caution">
    <text evidence="4">The sequence shown here is derived from an EMBL/GenBank/DDBJ whole genome shotgun (WGS) entry which is preliminary data.</text>
</comment>
<evidence type="ECO:0008006" key="6">
    <source>
        <dbReference type="Google" id="ProtNLM"/>
    </source>
</evidence>
<protein>
    <recommendedName>
        <fullName evidence="6">NAD-P-binding protein</fullName>
    </recommendedName>
</protein>
<organism evidence="4 5">
    <name type="scientific">Meripilus lineatus</name>
    <dbReference type="NCBI Taxonomy" id="2056292"/>
    <lineage>
        <taxon>Eukaryota</taxon>
        <taxon>Fungi</taxon>
        <taxon>Dikarya</taxon>
        <taxon>Basidiomycota</taxon>
        <taxon>Agaricomycotina</taxon>
        <taxon>Agaricomycetes</taxon>
        <taxon>Polyporales</taxon>
        <taxon>Meripilaceae</taxon>
        <taxon>Meripilus</taxon>
    </lineage>
</organism>
<dbReference type="PANTHER" id="PTHR24320:SF282">
    <property type="entry name" value="WW DOMAIN-CONTAINING OXIDOREDUCTASE"/>
    <property type="match status" value="1"/>
</dbReference>
<dbReference type="Proteomes" id="UP001212997">
    <property type="component" value="Unassembled WGS sequence"/>
</dbReference>
<reference evidence="4" key="1">
    <citation type="submission" date="2022-07" db="EMBL/GenBank/DDBJ databases">
        <title>Genome Sequence of Physisporinus lineatus.</title>
        <authorList>
            <person name="Buettner E."/>
        </authorList>
    </citation>
    <scope>NUCLEOTIDE SEQUENCE</scope>
    <source>
        <strain evidence="4">VT162</strain>
    </source>
</reference>
<evidence type="ECO:0000313" key="4">
    <source>
        <dbReference type="EMBL" id="KAJ3492204.1"/>
    </source>
</evidence>
<dbReference type="SUPFAM" id="SSF51735">
    <property type="entry name" value="NAD(P)-binding Rossmann-fold domains"/>
    <property type="match status" value="1"/>
</dbReference>
<evidence type="ECO:0000256" key="1">
    <source>
        <dbReference type="ARBA" id="ARBA00006484"/>
    </source>
</evidence>
<dbReference type="InterPro" id="IPR036291">
    <property type="entry name" value="NAD(P)-bd_dom_sf"/>
</dbReference>
<name>A0AAD5YJM8_9APHY</name>
<dbReference type="AlphaFoldDB" id="A0AAD5YJM8"/>
<gene>
    <name evidence="4" type="ORF">NLI96_g137</name>
</gene>
<dbReference type="PANTHER" id="PTHR24320">
    <property type="entry name" value="RETINOL DEHYDROGENASE"/>
    <property type="match status" value="1"/>
</dbReference>